<dbReference type="InterPro" id="IPR050807">
    <property type="entry name" value="TransReg_Diox_bact_type"/>
</dbReference>
<comment type="caution">
    <text evidence="3">The sequence shown here is derived from an EMBL/GenBank/DDBJ whole genome shotgun (WGS) entry which is preliminary data.</text>
</comment>
<dbReference type="PANTHER" id="PTHR46797:SF1">
    <property type="entry name" value="METHYLPHOSPHONATE SYNTHASE"/>
    <property type="match status" value="1"/>
</dbReference>
<evidence type="ECO:0000313" key="4">
    <source>
        <dbReference type="Proteomes" id="UP001589833"/>
    </source>
</evidence>
<organism evidence="3 4">
    <name type="scientific">Halalkalibacter alkalisediminis</name>
    <dbReference type="NCBI Taxonomy" id="935616"/>
    <lineage>
        <taxon>Bacteria</taxon>
        <taxon>Bacillati</taxon>
        <taxon>Bacillota</taxon>
        <taxon>Bacilli</taxon>
        <taxon>Bacillales</taxon>
        <taxon>Bacillaceae</taxon>
        <taxon>Halalkalibacter</taxon>
    </lineage>
</organism>
<feature type="domain" description="HTH cro/C1-type" evidence="2">
    <location>
        <begin position="6"/>
        <end position="61"/>
    </location>
</feature>
<reference evidence="3 4" key="1">
    <citation type="submission" date="2024-09" db="EMBL/GenBank/DDBJ databases">
        <authorList>
            <person name="Sun Q."/>
            <person name="Mori K."/>
        </authorList>
    </citation>
    <scope>NUCLEOTIDE SEQUENCE [LARGE SCALE GENOMIC DNA]</scope>
    <source>
        <strain evidence="3 4">NCAIM B.02301</strain>
    </source>
</reference>
<dbReference type="Gene3D" id="1.10.260.40">
    <property type="entry name" value="lambda repressor-like DNA-binding domains"/>
    <property type="match status" value="1"/>
</dbReference>
<dbReference type="PANTHER" id="PTHR46797">
    <property type="entry name" value="HTH-TYPE TRANSCRIPTIONAL REGULATOR"/>
    <property type="match status" value="1"/>
</dbReference>
<dbReference type="SUPFAM" id="SSF47413">
    <property type="entry name" value="lambda repressor-like DNA-binding domains"/>
    <property type="match status" value="1"/>
</dbReference>
<dbReference type="InterPro" id="IPR010982">
    <property type="entry name" value="Lambda_DNA-bd_dom_sf"/>
</dbReference>
<sequence>MIGEMVRKYRIEKGFSLSELAEHTGIDKSYLLSIERKIHLTPTIEVLEKITSALDVSMDTLISECSSEATDPVWDDLVIDALEAGMSTEDYIQFIQFVKKLNPESTPLQKSSAYYFERFDEKIS</sequence>
<protein>
    <submittedName>
        <fullName evidence="3">Helix-turn-helix domain-containing protein</fullName>
    </submittedName>
</protein>
<keyword evidence="4" id="KW-1185">Reference proteome</keyword>
<dbReference type="RefSeq" id="WP_273842188.1">
    <property type="nucleotide sequence ID" value="NZ_JAQQWT010000005.1"/>
</dbReference>
<dbReference type="PROSITE" id="PS50943">
    <property type="entry name" value="HTH_CROC1"/>
    <property type="match status" value="1"/>
</dbReference>
<dbReference type="InterPro" id="IPR001387">
    <property type="entry name" value="Cro/C1-type_HTH"/>
</dbReference>
<dbReference type="SMART" id="SM00530">
    <property type="entry name" value="HTH_XRE"/>
    <property type="match status" value="1"/>
</dbReference>
<dbReference type="EMBL" id="JBHLTR010000054">
    <property type="protein sequence ID" value="MFC0560984.1"/>
    <property type="molecule type" value="Genomic_DNA"/>
</dbReference>
<keyword evidence="1" id="KW-0238">DNA-binding</keyword>
<dbReference type="Pfam" id="PF01381">
    <property type="entry name" value="HTH_3"/>
    <property type="match status" value="1"/>
</dbReference>
<evidence type="ECO:0000259" key="2">
    <source>
        <dbReference type="PROSITE" id="PS50943"/>
    </source>
</evidence>
<gene>
    <name evidence="3" type="ORF">ACFFH4_18725</name>
</gene>
<accession>A0ABV6NJN2</accession>
<dbReference type="Proteomes" id="UP001589833">
    <property type="component" value="Unassembled WGS sequence"/>
</dbReference>
<evidence type="ECO:0000256" key="1">
    <source>
        <dbReference type="ARBA" id="ARBA00023125"/>
    </source>
</evidence>
<proteinExistence type="predicted"/>
<dbReference type="CDD" id="cd00093">
    <property type="entry name" value="HTH_XRE"/>
    <property type="match status" value="1"/>
</dbReference>
<name>A0ABV6NJN2_9BACI</name>
<evidence type="ECO:0000313" key="3">
    <source>
        <dbReference type="EMBL" id="MFC0560984.1"/>
    </source>
</evidence>